<keyword evidence="2" id="KW-1185">Reference proteome</keyword>
<gene>
    <name evidence="1" type="ORF">MKZ38_005262</name>
</gene>
<protein>
    <submittedName>
        <fullName evidence="1">Uncharacterized protein</fullName>
    </submittedName>
</protein>
<dbReference type="GO" id="GO:0005262">
    <property type="term" value="F:calcium channel activity"/>
    <property type="evidence" value="ECO:0007669"/>
    <property type="project" value="InterPro"/>
</dbReference>
<reference evidence="1" key="1">
    <citation type="submission" date="2022-07" db="EMBL/GenBank/DDBJ databases">
        <title>Draft genome sequence of Zalerion maritima ATCC 34329, a (micro)plastics degrading marine fungus.</title>
        <authorList>
            <person name="Paco A."/>
            <person name="Goncalves M.F.M."/>
            <person name="Rocha-Santos T.A.P."/>
            <person name="Alves A."/>
        </authorList>
    </citation>
    <scope>NUCLEOTIDE SEQUENCE</scope>
    <source>
        <strain evidence="1">ATCC 34329</strain>
    </source>
</reference>
<sequence>MQLSPLQSRLVASVLATFAILIIYLLLFPPSFALAAELPFDSLNNYGVARDISDSANAADIHILADREANSNPSEFYEPIFSAFERSIVGRQDTDSVVLEDGASQSFDLDPGGNQVFLFEISTSTTAQIDDDDDTEDRRLRPRQTATATSTICISANVCKKPDNTNTGTQTEITAPQLTLYLSTSSDNTSPGPDVADENKQDHYVFTQGAFMLNMTTNTNLYFSVSAPDLVDDFDGNYNFQITASSESCYFVFDDSFTGNITWKESDSSGALLVANNVPLGNNSEVMPYELFAQSRENDWKVDGVLYSYCGMKNYAEVMASADTTSDSAATRITTRQTGGSSSSDNSTGVQQEFYFNGLEGNSFYWGVLALESRATGVAQGGTVFAATNFTTAVEGGTCELMFDLTFCTDVAYPVPGNKANFPTATSLRNFYDNYTQTAYANFKNALAQIPCEAPASQAYSLVRNCSDCETAYKSWLCSVAIPSCSEVTATEPYLLPRNFNATYTNGSSVPDTVLAKAKANVLQFGAELSGGTGFRVPATHDDWVQYEL</sequence>
<accession>A0AAD5WQD6</accession>
<name>A0AAD5WQD6_9PEZI</name>
<organism evidence="1 2">
    <name type="scientific">Zalerion maritima</name>
    <dbReference type="NCBI Taxonomy" id="339359"/>
    <lineage>
        <taxon>Eukaryota</taxon>
        <taxon>Fungi</taxon>
        <taxon>Dikarya</taxon>
        <taxon>Ascomycota</taxon>
        <taxon>Pezizomycotina</taxon>
        <taxon>Sordariomycetes</taxon>
        <taxon>Lulworthiomycetidae</taxon>
        <taxon>Lulworthiales</taxon>
        <taxon>Lulworthiaceae</taxon>
        <taxon>Zalerion</taxon>
    </lineage>
</organism>
<dbReference type="AlphaFoldDB" id="A0AAD5WQD6"/>
<dbReference type="Pfam" id="PF12929">
    <property type="entry name" value="Mid1"/>
    <property type="match status" value="1"/>
</dbReference>
<comment type="caution">
    <text evidence="1">The sequence shown here is derived from an EMBL/GenBank/DDBJ whole genome shotgun (WGS) entry which is preliminary data.</text>
</comment>
<dbReference type="InterPro" id="IPR024338">
    <property type="entry name" value="MID1/Yam8"/>
</dbReference>
<dbReference type="PANTHER" id="PTHR39142:SF1">
    <property type="entry name" value="AEL197CP"/>
    <property type="match status" value="1"/>
</dbReference>
<evidence type="ECO:0000313" key="2">
    <source>
        <dbReference type="Proteomes" id="UP001201980"/>
    </source>
</evidence>
<dbReference type="PANTHER" id="PTHR39142">
    <property type="entry name" value="MID1P"/>
    <property type="match status" value="1"/>
</dbReference>
<proteinExistence type="predicted"/>
<evidence type="ECO:0000313" key="1">
    <source>
        <dbReference type="EMBL" id="KAJ2896734.1"/>
    </source>
</evidence>
<dbReference type="EMBL" id="JAKWBI020000315">
    <property type="protein sequence ID" value="KAJ2896734.1"/>
    <property type="molecule type" value="Genomic_DNA"/>
</dbReference>
<dbReference type="Proteomes" id="UP001201980">
    <property type="component" value="Unassembled WGS sequence"/>
</dbReference>
<dbReference type="GO" id="GO:0098703">
    <property type="term" value="P:calcium ion import across plasma membrane"/>
    <property type="evidence" value="ECO:0007669"/>
    <property type="project" value="InterPro"/>
</dbReference>